<proteinExistence type="predicted"/>
<keyword evidence="3" id="KW-1185">Reference proteome</keyword>
<name>A0A0R2JQV8_9LACO</name>
<organism evidence="2 3">
    <name type="scientific">Weissella minor</name>
    <dbReference type="NCBI Taxonomy" id="1620"/>
    <lineage>
        <taxon>Bacteria</taxon>
        <taxon>Bacillati</taxon>
        <taxon>Bacillota</taxon>
        <taxon>Bacilli</taxon>
        <taxon>Lactobacillales</taxon>
        <taxon>Lactobacillaceae</taxon>
        <taxon>Weissella</taxon>
    </lineage>
</organism>
<dbReference type="RefSeq" id="WP_057786816.1">
    <property type="nucleotide sequence ID" value="NZ_JQCD01000021.1"/>
</dbReference>
<evidence type="ECO:0000256" key="1">
    <source>
        <dbReference type="SAM" id="Coils"/>
    </source>
</evidence>
<dbReference type="STRING" id="1620.IV67_GL001663"/>
<dbReference type="EMBL" id="JQCD01000021">
    <property type="protein sequence ID" value="KRN77308.1"/>
    <property type="molecule type" value="Genomic_DNA"/>
</dbReference>
<dbReference type="AlphaFoldDB" id="A0A0R2JQV8"/>
<reference evidence="2 3" key="1">
    <citation type="journal article" date="2015" name="Genome Announc.">
        <title>Expanding the biotechnology potential of lactobacilli through comparative genomics of 213 strains and associated genera.</title>
        <authorList>
            <person name="Sun Z."/>
            <person name="Harris H.M."/>
            <person name="McCann A."/>
            <person name="Guo C."/>
            <person name="Argimon S."/>
            <person name="Zhang W."/>
            <person name="Yang X."/>
            <person name="Jeffery I.B."/>
            <person name="Cooney J.C."/>
            <person name="Kagawa T.F."/>
            <person name="Liu W."/>
            <person name="Song Y."/>
            <person name="Salvetti E."/>
            <person name="Wrobel A."/>
            <person name="Rasinkangas P."/>
            <person name="Parkhill J."/>
            <person name="Rea M.C."/>
            <person name="O'Sullivan O."/>
            <person name="Ritari J."/>
            <person name="Douillard F.P."/>
            <person name="Paul Ross R."/>
            <person name="Yang R."/>
            <person name="Briner A.E."/>
            <person name="Felis G.E."/>
            <person name="de Vos W.M."/>
            <person name="Barrangou R."/>
            <person name="Klaenhammer T.R."/>
            <person name="Caufield P.W."/>
            <person name="Cui Y."/>
            <person name="Zhang H."/>
            <person name="O'Toole P.W."/>
        </authorList>
    </citation>
    <scope>NUCLEOTIDE SEQUENCE [LARGE SCALE GENOMIC DNA]</scope>
    <source>
        <strain evidence="2 3">DSM 20014</strain>
    </source>
</reference>
<evidence type="ECO:0000313" key="2">
    <source>
        <dbReference type="EMBL" id="KRN77308.1"/>
    </source>
</evidence>
<feature type="coiled-coil region" evidence="1">
    <location>
        <begin position="141"/>
        <end position="196"/>
    </location>
</feature>
<dbReference type="Proteomes" id="UP000051673">
    <property type="component" value="Unassembled WGS sequence"/>
</dbReference>
<gene>
    <name evidence="2" type="ORF">IV67_GL001663</name>
</gene>
<sequence>MSGTEELKNQLVHTEVDGQLAPYSAEEINAVRTIGSEYFKEQDDTANQLLNATKLSEITNEIKGPVSDVINASRNLTTEEQGLLGKMFTRSKNKAEDFVQSKQNVVALIDKSKREIDGHLSNLDQTIATVTDSAFKTRDQYMKLGGTIEELQTTLEDVKKQNFTEPEEQRNQKQYVERIEMRLAQLNGQRAILERKMSQSAVMVDAALNLKDDLEITAEQTIVGIKDEIIFQSQFDSIDKASQIVANINDAKDELFKASDKRFGDVVQRVADNSHSTMMSYDDMVQQRQAINTVVTKYKDTYDAKMKQIEADNVKFQADFDRRVENGEAADMLRIQE</sequence>
<comment type="caution">
    <text evidence="2">The sequence shown here is derived from an EMBL/GenBank/DDBJ whole genome shotgun (WGS) entry which is preliminary data.</text>
</comment>
<protein>
    <submittedName>
        <fullName evidence="2">Uncharacterized protein</fullName>
    </submittedName>
</protein>
<keyword evidence="1" id="KW-0175">Coiled coil</keyword>
<accession>A0A0R2JQV8</accession>
<evidence type="ECO:0000313" key="3">
    <source>
        <dbReference type="Proteomes" id="UP000051673"/>
    </source>
</evidence>
<dbReference type="PATRIC" id="fig|1620.3.peg.1700"/>